<protein>
    <submittedName>
        <fullName evidence="2">Uncharacterized protein</fullName>
    </submittedName>
</protein>
<gene>
    <name evidence="2" type="ORF">VTL71DRAFT_15368</name>
</gene>
<evidence type="ECO:0000313" key="3">
    <source>
        <dbReference type="Proteomes" id="UP001595075"/>
    </source>
</evidence>
<accession>A0ABR4CGF2</accession>
<evidence type="ECO:0000256" key="1">
    <source>
        <dbReference type="SAM" id="MobiDB-lite"/>
    </source>
</evidence>
<comment type="caution">
    <text evidence="2">The sequence shown here is derived from an EMBL/GenBank/DDBJ whole genome shotgun (WGS) entry which is preliminary data.</text>
</comment>
<keyword evidence="3" id="KW-1185">Reference proteome</keyword>
<dbReference type="EMBL" id="JAZHXI010000008">
    <property type="protein sequence ID" value="KAL2069030.1"/>
    <property type="molecule type" value="Genomic_DNA"/>
</dbReference>
<dbReference type="Proteomes" id="UP001595075">
    <property type="component" value="Unassembled WGS sequence"/>
</dbReference>
<feature type="region of interest" description="Disordered" evidence="1">
    <location>
        <begin position="54"/>
        <end position="93"/>
    </location>
</feature>
<organism evidence="2 3">
    <name type="scientific">Oculimacula yallundae</name>
    <dbReference type="NCBI Taxonomy" id="86028"/>
    <lineage>
        <taxon>Eukaryota</taxon>
        <taxon>Fungi</taxon>
        <taxon>Dikarya</taxon>
        <taxon>Ascomycota</taxon>
        <taxon>Pezizomycotina</taxon>
        <taxon>Leotiomycetes</taxon>
        <taxon>Helotiales</taxon>
        <taxon>Ploettnerulaceae</taxon>
        <taxon>Oculimacula</taxon>
    </lineage>
</organism>
<proteinExistence type="predicted"/>
<feature type="compositionally biased region" description="Polar residues" evidence="1">
    <location>
        <begin position="54"/>
        <end position="77"/>
    </location>
</feature>
<reference evidence="2 3" key="1">
    <citation type="journal article" date="2024" name="Commun. Biol.">
        <title>Comparative genomic analysis of thermophilic fungi reveals convergent evolutionary adaptations and gene losses.</title>
        <authorList>
            <person name="Steindorff A.S."/>
            <person name="Aguilar-Pontes M.V."/>
            <person name="Robinson A.J."/>
            <person name="Andreopoulos B."/>
            <person name="LaButti K."/>
            <person name="Kuo A."/>
            <person name="Mondo S."/>
            <person name="Riley R."/>
            <person name="Otillar R."/>
            <person name="Haridas S."/>
            <person name="Lipzen A."/>
            <person name="Grimwood J."/>
            <person name="Schmutz J."/>
            <person name="Clum A."/>
            <person name="Reid I.D."/>
            <person name="Moisan M.C."/>
            <person name="Butler G."/>
            <person name="Nguyen T.T.M."/>
            <person name="Dewar K."/>
            <person name="Conant G."/>
            <person name="Drula E."/>
            <person name="Henrissat B."/>
            <person name="Hansel C."/>
            <person name="Singer S."/>
            <person name="Hutchinson M.I."/>
            <person name="de Vries R.P."/>
            <person name="Natvig D.O."/>
            <person name="Powell A.J."/>
            <person name="Tsang A."/>
            <person name="Grigoriev I.V."/>
        </authorList>
    </citation>
    <scope>NUCLEOTIDE SEQUENCE [LARGE SCALE GENOMIC DNA]</scope>
    <source>
        <strain evidence="2 3">CBS 494.80</strain>
    </source>
</reference>
<name>A0ABR4CGF2_9HELO</name>
<sequence length="93" mass="10700">MWPIKQAPLTFHHLHHSFVQLTISHQQDRLELAKLKPVCTARFSLTWLALSEESVNSPSNHPSSQSKHPSQASQIHSETYGPKPVDRRRFHIT</sequence>
<evidence type="ECO:0000313" key="2">
    <source>
        <dbReference type="EMBL" id="KAL2069030.1"/>
    </source>
</evidence>